<dbReference type="SUPFAM" id="SSF55120">
    <property type="entry name" value="Pseudouridine synthase"/>
    <property type="match status" value="1"/>
</dbReference>
<dbReference type="GO" id="GO:0003723">
    <property type="term" value="F:RNA binding"/>
    <property type="evidence" value="ECO:0007669"/>
    <property type="project" value="InterPro"/>
</dbReference>
<evidence type="ECO:0000313" key="7">
    <source>
        <dbReference type="EMBL" id="KAK3038877.1"/>
    </source>
</evidence>
<dbReference type="EC" id="5.4.99.25" evidence="2"/>
<gene>
    <name evidence="7" type="ORF">RJ639_028599</name>
</gene>
<evidence type="ECO:0000259" key="6">
    <source>
        <dbReference type="Pfam" id="PF21238"/>
    </source>
</evidence>
<dbReference type="Gene3D" id="3.30.70.3190">
    <property type="match status" value="1"/>
</dbReference>
<keyword evidence="3" id="KW-0819">tRNA processing</keyword>
<feature type="domain" description="Pus10 N-terminal eukaryotes" evidence="5">
    <location>
        <begin position="121"/>
        <end position="250"/>
    </location>
</feature>
<dbReference type="GO" id="GO:0031119">
    <property type="term" value="P:tRNA pseudouridine synthesis"/>
    <property type="evidence" value="ECO:0007669"/>
    <property type="project" value="TreeGrafter"/>
</dbReference>
<reference evidence="7" key="1">
    <citation type="submission" date="2022-12" db="EMBL/GenBank/DDBJ databases">
        <title>Draft genome assemblies for two species of Escallonia (Escalloniales).</title>
        <authorList>
            <person name="Chanderbali A."/>
            <person name="Dervinis C."/>
            <person name="Anghel I."/>
            <person name="Soltis D."/>
            <person name="Soltis P."/>
            <person name="Zapata F."/>
        </authorList>
    </citation>
    <scope>NUCLEOTIDE SEQUENCE</scope>
    <source>
        <strain evidence="7">UCBG64.0493</strain>
        <tissue evidence="7">Leaf</tissue>
    </source>
</reference>
<evidence type="ECO:0000313" key="8">
    <source>
        <dbReference type="Proteomes" id="UP001188597"/>
    </source>
</evidence>
<comment type="caution">
    <text evidence="7">The sequence shown here is derived from an EMBL/GenBank/DDBJ whole genome shotgun (WGS) entry which is preliminary data.</text>
</comment>
<accession>A0AA88X2T1</accession>
<dbReference type="Pfam" id="PF21237">
    <property type="entry name" value="Pus10_N_euk"/>
    <property type="match status" value="1"/>
</dbReference>
<feature type="domain" description="Pus10-like C-terminal" evidence="6">
    <location>
        <begin position="415"/>
        <end position="489"/>
    </location>
</feature>
<evidence type="ECO:0000256" key="4">
    <source>
        <dbReference type="ARBA" id="ARBA00023235"/>
    </source>
</evidence>
<dbReference type="AlphaFoldDB" id="A0AA88X2T1"/>
<dbReference type="InterPro" id="IPR048741">
    <property type="entry name" value="Pus10-like_C"/>
</dbReference>
<dbReference type="Proteomes" id="UP001188597">
    <property type="component" value="Unassembled WGS sequence"/>
</dbReference>
<evidence type="ECO:0000259" key="5">
    <source>
        <dbReference type="Pfam" id="PF21237"/>
    </source>
</evidence>
<dbReference type="InterPro" id="IPR020103">
    <property type="entry name" value="PsdUridine_synth_cat_dom_sf"/>
</dbReference>
<protein>
    <recommendedName>
        <fullName evidence="2">tRNA pseudouridine(55) synthase</fullName>
        <ecNumber evidence="2">5.4.99.25</ecNumber>
    </recommendedName>
</protein>
<dbReference type="GO" id="GO:0160148">
    <property type="term" value="F:tRNA pseudouridine(55) synthase activity"/>
    <property type="evidence" value="ECO:0007669"/>
    <property type="project" value="UniProtKB-EC"/>
</dbReference>
<dbReference type="Pfam" id="PF21238">
    <property type="entry name" value="Pus10_C"/>
    <property type="match status" value="2"/>
</dbReference>
<dbReference type="PANTHER" id="PTHR21568">
    <property type="entry name" value="TRNA PSEUDOURIDINE SYNTHASE PUS10"/>
    <property type="match status" value="1"/>
</dbReference>
<dbReference type="InterPro" id="IPR048742">
    <property type="entry name" value="Pus10_N_euk"/>
</dbReference>
<keyword evidence="4" id="KW-0413">Isomerase</keyword>
<dbReference type="InterPro" id="IPR039894">
    <property type="entry name" value="Pus10-like"/>
</dbReference>
<evidence type="ECO:0000256" key="2">
    <source>
        <dbReference type="ARBA" id="ARBA00012787"/>
    </source>
</evidence>
<organism evidence="7 8">
    <name type="scientific">Escallonia herrerae</name>
    <dbReference type="NCBI Taxonomy" id="1293975"/>
    <lineage>
        <taxon>Eukaryota</taxon>
        <taxon>Viridiplantae</taxon>
        <taxon>Streptophyta</taxon>
        <taxon>Embryophyta</taxon>
        <taxon>Tracheophyta</taxon>
        <taxon>Spermatophyta</taxon>
        <taxon>Magnoliopsida</taxon>
        <taxon>eudicotyledons</taxon>
        <taxon>Gunneridae</taxon>
        <taxon>Pentapetalae</taxon>
        <taxon>asterids</taxon>
        <taxon>campanulids</taxon>
        <taxon>Escalloniales</taxon>
        <taxon>Escalloniaceae</taxon>
        <taxon>Escallonia</taxon>
    </lineage>
</organism>
<comment type="similarity">
    <text evidence="1">Belongs to the pseudouridine synthase Pus10 family.</text>
</comment>
<dbReference type="Gene3D" id="3.30.70.2510">
    <property type="match status" value="1"/>
</dbReference>
<sequence length="497" mass="56304">MDASPTEAAQVVNGHGQAQVVPAEELTRLTYAVRDLPAHAVQDLLSVGCDTGMCPVWCIFRLFGVHECICSCSLMPQSTLCSILAKSMDLEGDTMVNGVRAHEDSSSVHSYQEPDLVAKCCIICLGILQFVYIDHQESLVKTDCPYNFALTIADVVKQQSYQLDNFSLEVSLPPIVTENEQAVWLYMKRKHASELWYQEKFISERILTKDVLKLCITKPLETLLGVKAGVSSSRIRLTYTHLDTSVKVQNTAEANQSNKKRKTGMLILLCQPHTLYLQCDISDCLKSLSEKVNQPCLLALLCNRSPIYIGGRYLKYSRNVSQSRWIVDDERIGEASVEEIIGSNILPFCRGDNYKFHAAGREDIDVKVKNLKVLGSQGWALMHEGEAEKQVYFSLCRQAAIFENLYGPFLLYFLQKQYAALVWIPRSLKDDDVQTISLLKDMAILQRTPIRVLHRRSPLEREKIIHWMKVERVAGSSQYFLLHLCTQVGYDLFFLFA</sequence>
<keyword evidence="8" id="KW-1185">Reference proteome</keyword>
<proteinExistence type="inferred from homology"/>
<name>A0AA88X2T1_9ASTE</name>
<dbReference type="EMBL" id="JAVXUP010000088">
    <property type="protein sequence ID" value="KAK3038877.1"/>
    <property type="molecule type" value="Genomic_DNA"/>
</dbReference>
<dbReference type="PANTHER" id="PTHR21568:SF0">
    <property type="entry name" value="TRNA PSEUDOURIDINE SYNTHASE PUS10"/>
    <property type="match status" value="1"/>
</dbReference>
<evidence type="ECO:0000256" key="1">
    <source>
        <dbReference type="ARBA" id="ARBA00009652"/>
    </source>
</evidence>
<feature type="domain" description="Pus10-like C-terminal" evidence="6">
    <location>
        <begin position="308"/>
        <end position="368"/>
    </location>
</feature>
<evidence type="ECO:0000256" key="3">
    <source>
        <dbReference type="ARBA" id="ARBA00022694"/>
    </source>
</evidence>